<feature type="transmembrane region" description="Helical" evidence="1">
    <location>
        <begin position="93"/>
        <end position="117"/>
    </location>
</feature>
<feature type="transmembrane region" description="Helical" evidence="1">
    <location>
        <begin position="60"/>
        <end position="81"/>
    </location>
</feature>
<organism evidence="2 3">
    <name type="scientific">Pseudaeromonas sharmana</name>
    <dbReference type="NCBI Taxonomy" id="328412"/>
    <lineage>
        <taxon>Bacteria</taxon>
        <taxon>Pseudomonadati</taxon>
        <taxon>Pseudomonadota</taxon>
        <taxon>Gammaproteobacteria</taxon>
        <taxon>Aeromonadales</taxon>
        <taxon>Aeromonadaceae</taxon>
        <taxon>Pseudaeromonas</taxon>
    </lineage>
</organism>
<evidence type="ECO:0000256" key="1">
    <source>
        <dbReference type="SAM" id="Phobius"/>
    </source>
</evidence>
<keyword evidence="3" id="KW-1185">Reference proteome</keyword>
<accession>A0ABV8CPP9</accession>
<dbReference type="Pfam" id="PF10990">
    <property type="entry name" value="DUF2809"/>
    <property type="match status" value="1"/>
</dbReference>
<evidence type="ECO:0000313" key="2">
    <source>
        <dbReference type="EMBL" id="MFC3914157.1"/>
    </source>
</evidence>
<keyword evidence="1" id="KW-0472">Membrane</keyword>
<sequence>MQFRFNRQSAVIAFGLLMVEIAIALWVHDSVVRPFIGDVLVIGLLYFLLRSVVCVRHRTLVYGIWLFAIAIEVAQGLGLVSHLGLNDSRLARIVLGTTFDPLDMLAYTLGAALLLLWRR</sequence>
<comment type="caution">
    <text evidence="2">The sequence shown here is derived from an EMBL/GenBank/DDBJ whole genome shotgun (WGS) entry which is preliminary data.</text>
</comment>
<evidence type="ECO:0000313" key="3">
    <source>
        <dbReference type="Proteomes" id="UP001595692"/>
    </source>
</evidence>
<protein>
    <submittedName>
        <fullName evidence="2">DUF2809 domain-containing protein</fullName>
    </submittedName>
</protein>
<dbReference type="InterPro" id="IPR021257">
    <property type="entry name" value="DUF2809"/>
</dbReference>
<feature type="transmembrane region" description="Helical" evidence="1">
    <location>
        <begin position="34"/>
        <end position="53"/>
    </location>
</feature>
<name>A0ABV8CPP9_9GAMM</name>
<reference evidence="3" key="1">
    <citation type="journal article" date="2019" name="Int. J. Syst. Evol. Microbiol.">
        <title>The Global Catalogue of Microorganisms (GCM) 10K type strain sequencing project: providing services to taxonomists for standard genome sequencing and annotation.</title>
        <authorList>
            <consortium name="The Broad Institute Genomics Platform"/>
            <consortium name="The Broad Institute Genome Sequencing Center for Infectious Disease"/>
            <person name="Wu L."/>
            <person name="Ma J."/>
        </authorList>
    </citation>
    <scope>NUCLEOTIDE SEQUENCE [LARGE SCALE GENOMIC DNA]</scope>
    <source>
        <strain evidence="3">CCUG 54939</strain>
    </source>
</reference>
<feature type="transmembrane region" description="Helical" evidence="1">
    <location>
        <begin position="9"/>
        <end position="28"/>
    </location>
</feature>
<keyword evidence="1" id="KW-0812">Transmembrane</keyword>
<proteinExistence type="predicted"/>
<keyword evidence="1" id="KW-1133">Transmembrane helix</keyword>
<dbReference type="EMBL" id="JBHSAF010000014">
    <property type="protein sequence ID" value="MFC3914157.1"/>
    <property type="molecule type" value="Genomic_DNA"/>
</dbReference>
<dbReference type="RefSeq" id="WP_377152743.1">
    <property type="nucleotide sequence ID" value="NZ_JBHSAF010000014.1"/>
</dbReference>
<gene>
    <name evidence="2" type="ORF">ACFOSS_11835</name>
</gene>
<dbReference type="Proteomes" id="UP001595692">
    <property type="component" value="Unassembled WGS sequence"/>
</dbReference>